<name>A0ABY7DBC5_MYAAR</name>
<keyword evidence="2" id="KW-1185">Reference proteome</keyword>
<gene>
    <name evidence="1" type="ORF">MAR_007452</name>
</gene>
<sequence length="46" mass="5388">MLYLPLKKFTRQRKSQMTNSVWACQSSWTCPLDRCKFGSETKGTMI</sequence>
<accession>A0ABY7DBC5</accession>
<dbReference type="Proteomes" id="UP001164746">
    <property type="component" value="Chromosome 1"/>
</dbReference>
<organism evidence="1 2">
    <name type="scientific">Mya arenaria</name>
    <name type="common">Soft-shell clam</name>
    <dbReference type="NCBI Taxonomy" id="6604"/>
    <lineage>
        <taxon>Eukaryota</taxon>
        <taxon>Metazoa</taxon>
        <taxon>Spiralia</taxon>
        <taxon>Lophotrochozoa</taxon>
        <taxon>Mollusca</taxon>
        <taxon>Bivalvia</taxon>
        <taxon>Autobranchia</taxon>
        <taxon>Heteroconchia</taxon>
        <taxon>Euheterodonta</taxon>
        <taxon>Imparidentia</taxon>
        <taxon>Neoheterodontei</taxon>
        <taxon>Myida</taxon>
        <taxon>Myoidea</taxon>
        <taxon>Myidae</taxon>
        <taxon>Mya</taxon>
    </lineage>
</organism>
<reference evidence="1" key="1">
    <citation type="submission" date="2022-11" db="EMBL/GenBank/DDBJ databases">
        <title>Centuries of genome instability and evolution in soft-shell clam transmissible cancer (bioRxiv).</title>
        <authorList>
            <person name="Hart S.F.M."/>
            <person name="Yonemitsu M.A."/>
            <person name="Giersch R.M."/>
            <person name="Beal B.F."/>
            <person name="Arriagada G."/>
            <person name="Davis B.W."/>
            <person name="Ostrander E.A."/>
            <person name="Goff S.P."/>
            <person name="Metzger M.J."/>
        </authorList>
    </citation>
    <scope>NUCLEOTIDE SEQUENCE</scope>
    <source>
        <strain evidence="1">MELC-2E11</strain>
        <tissue evidence="1">Siphon/mantle</tissue>
    </source>
</reference>
<evidence type="ECO:0000313" key="1">
    <source>
        <dbReference type="EMBL" id="WAQ94981.1"/>
    </source>
</evidence>
<protein>
    <submittedName>
        <fullName evidence="1">Uncharacterized protein</fullName>
    </submittedName>
</protein>
<dbReference type="EMBL" id="CP111012">
    <property type="protein sequence ID" value="WAQ94981.1"/>
    <property type="molecule type" value="Genomic_DNA"/>
</dbReference>
<proteinExistence type="predicted"/>
<evidence type="ECO:0000313" key="2">
    <source>
        <dbReference type="Proteomes" id="UP001164746"/>
    </source>
</evidence>